<reference evidence="1" key="1">
    <citation type="submission" date="2021-02" db="EMBL/GenBank/DDBJ databases">
        <authorList>
            <person name="Nowell W R."/>
        </authorList>
    </citation>
    <scope>NUCLEOTIDE SEQUENCE</scope>
</reference>
<dbReference type="GO" id="GO:0005739">
    <property type="term" value="C:mitochondrion"/>
    <property type="evidence" value="ECO:0007669"/>
    <property type="project" value="GOC"/>
</dbReference>
<sequence>MEKTKVLLLFYHENFIIEKFNIQIAIQEAYKTDYIGKNTCDNGTDFDIFFIHRSTNAYIGSEETANICLIHRL</sequence>
<accession>A0A814BGE7</accession>
<dbReference type="AlphaFoldDB" id="A0A814BGE7"/>
<gene>
    <name evidence="1" type="ORF">ZHD862_LOCUS8840</name>
</gene>
<proteinExistence type="predicted"/>
<organism evidence="1 2">
    <name type="scientific">Rotaria sordida</name>
    <dbReference type="NCBI Taxonomy" id="392033"/>
    <lineage>
        <taxon>Eukaryota</taxon>
        <taxon>Metazoa</taxon>
        <taxon>Spiralia</taxon>
        <taxon>Gnathifera</taxon>
        <taxon>Rotifera</taxon>
        <taxon>Eurotatoria</taxon>
        <taxon>Bdelloidea</taxon>
        <taxon>Philodinida</taxon>
        <taxon>Philodinidae</taxon>
        <taxon>Rotaria</taxon>
    </lineage>
</organism>
<dbReference type="Proteomes" id="UP000663864">
    <property type="component" value="Unassembled WGS sequence"/>
</dbReference>
<dbReference type="Gene3D" id="3.40.50.11540">
    <property type="entry name" value="NADH-ubiquinone oxidoreductase 51kDa subunit"/>
    <property type="match status" value="1"/>
</dbReference>
<dbReference type="GO" id="GO:0006120">
    <property type="term" value="P:mitochondrial electron transport, NADH to ubiquinone"/>
    <property type="evidence" value="ECO:0007669"/>
    <property type="project" value="TreeGrafter"/>
</dbReference>
<dbReference type="InterPro" id="IPR037225">
    <property type="entry name" value="Nuo51_FMN-bd_sf"/>
</dbReference>
<name>A0A814BGE7_9BILA</name>
<comment type="caution">
    <text evidence="1">The sequence shown here is derived from an EMBL/GenBank/DDBJ whole genome shotgun (WGS) entry which is preliminary data.</text>
</comment>
<protein>
    <submittedName>
        <fullName evidence="1">Uncharacterized protein</fullName>
    </submittedName>
</protein>
<dbReference type="EMBL" id="CAJNOT010000293">
    <property type="protein sequence ID" value="CAF0929252.1"/>
    <property type="molecule type" value="Genomic_DNA"/>
</dbReference>
<dbReference type="InterPro" id="IPR050837">
    <property type="entry name" value="ComplexI_51kDa_subunit"/>
</dbReference>
<dbReference type="SUPFAM" id="SSF142019">
    <property type="entry name" value="Nqo1 FMN-binding domain-like"/>
    <property type="match status" value="1"/>
</dbReference>
<evidence type="ECO:0000313" key="2">
    <source>
        <dbReference type="Proteomes" id="UP000663864"/>
    </source>
</evidence>
<dbReference type="PANTHER" id="PTHR11780">
    <property type="entry name" value="NADH-UBIQUINONE OXIDOREDUCTASE FLAVOPROTEIN 1 NDUFV1"/>
    <property type="match status" value="1"/>
</dbReference>
<evidence type="ECO:0000313" key="1">
    <source>
        <dbReference type="EMBL" id="CAF0929252.1"/>
    </source>
</evidence>
<dbReference type="PANTHER" id="PTHR11780:SF10">
    <property type="entry name" value="NADH DEHYDROGENASE [UBIQUINONE] FLAVOPROTEIN 1, MITOCHONDRIAL"/>
    <property type="match status" value="1"/>
</dbReference>